<dbReference type="PROSITE" id="PS01081">
    <property type="entry name" value="HTH_TETR_1"/>
    <property type="match status" value="1"/>
</dbReference>
<dbReference type="Proteomes" id="UP001500897">
    <property type="component" value="Unassembled WGS sequence"/>
</dbReference>
<proteinExistence type="predicted"/>
<protein>
    <submittedName>
        <fullName evidence="4">TetR/AcrR family transcriptional regulator</fullName>
    </submittedName>
</protein>
<dbReference type="Gene3D" id="1.10.10.60">
    <property type="entry name" value="Homeodomain-like"/>
    <property type="match status" value="2"/>
</dbReference>
<dbReference type="PROSITE" id="PS50977">
    <property type="entry name" value="HTH_TETR_2"/>
    <property type="match status" value="2"/>
</dbReference>
<organism evidence="4 5">
    <name type="scientific">Kitasatospora saccharophila</name>
    <dbReference type="NCBI Taxonomy" id="407973"/>
    <lineage>
        <taxon>Bacteria</taxon>
        <taxon>Bacillati</taxon>
        <taxon>Actinomycetota</taxon>
        <taxon>Actinomycetes</taxon>
        <taxon>Kitasatosporales</taxon>
        <taxon>Streptomycetaceae</taxon>
        <taxon>Kitasatospora</taxon>
    </lineage>
</organism>
<dbReference type="InterPro" id="IPR001647">
    <property type="entry name" value="HTH_TetR"/>
</dbReference>
<evidence type="ECO:0000259" key="3">
    <source>
        <dbReference type="PROSITE" id="PS50977"/>
    </source>
</evidence>
<keyword evidence="1 2" id="KW-0238">DNA-binding</keyword>
<evidence type="ECO:0000256" key="2">
    <source>
        <dbReference type="PROSITE-ProRule" id="PRU00335"/>
    </source>
</evidence>
<evidence type="ECO:0000256" key="1">
    <source>
        <dbReference type="ARBA" id="ARBA00023125"/>
    </source>
</evidence>
<feature type="DNA-binding region" description="H-T-H motif" evidence="2">
    <location>
        <begin position="38"/>
        <end position="57"/>
    </location>
</feature>
<dbReference type="Pfam" id="PF00440">
    <property type="entry name" value="TetR_N"/>
    <property type="match status" value="2"/>
</dbReference>
<accession>A0ABN2Y1T9</accession>
<dbReference type="EMBL" id="BAAANS010000075">
    <property type="protein sequence ID" value="GAA2120862.1"/>
    <property type="molecule type" value="Genomic_DNA"/>
</dbReference>
<feature type="domain" description="HTH tetR-type" evidence="3">
    <location>
        <begin position="212"/>
        <end position="272"/>
    </location>
</feature>
<dbReference type="PANTHER" id="PTHR30055:SF237">
    <property type="entry name" value="TRANSCRIPTIONAL REPRESSOR MCE3R"/>
    <property type="match status" value="1"/>
</dbReference>
<dbReference type="InterPro" id="IPR050109">
    <property type="entry name" value="HTH-type_TetR-like_transc_reg"/>
</dbReference>
<dbReference type="PANTHER" id="PTHR30055">
    <property type="entry name" value="HTH-TYPE TRANSCRIPTIONAL REGULATOR RUTR"/>
    <property type="match status" value="1"/>
</dbReference>
<dbReference type="RefSeq" id="WP_344558187.1">
    <property type="nucleotide sequence ID" value="NZ_BAAANS010000075.1"/>
</dbReference>
<evidence type="ECO:0000313" key="4">
    <source>
        <dbReference type="EMBL" id="GAA2120862.1"/>
    </source>
</evidence>
<reference evidence="4 5" key="1">
    <citation type="journal article" date="2019" name="Int. J. Syst. Evol. Microbiol.">
        <title>The Global Catalogue of Microorganisms (GCM) 10K type strain sequencing project: providing services to taxonomists for standard genome sequencing and annotation.</title>
        <authorList>
            <consortium name="The Broad Institute Genomics Platform"/>
            <consortium name="The Broad Institute Genome Sequencing Center for Infectious Disease"/>
            <person name="Wu L."/>
            <person name="Ma J."/>
        </authorList>
    </citation>
    <scope>NUCLEOTIDE SEQUENCE [LARGE SCALE GENOMIC DNA]</scope>
    <source>
        <strain evidence="4 5">JCM 14559</strain>
    </source>
</reference>
<dbReference type="InterPro" id="IPR009057">
    <property type="entry name" value="Homeodomain-like_sf"/>
</dbReference>
<name>A0ABN2Y1T9_9ACTN</name>
<comment type="caution">
    <text evidence="4">The sequence shown here is derived from an EMBL/GenBank/DDBJ whole genome shotgun (WGS) entry which is preliminary data.</text>
</comment>
<keyword evidence="5" id="KW-1185">Reference proteome</keyword>
<dbReference type="SUPFAM" id="SSF46689">
    <property type="entry name" value="Homeodomain-like"/>
    <property type="match status" value="2"/>
</dbReference>
<sequence>MSAAATGRTATRRPADRREQIIKAASELFCERGFHNVSTADVAAAVGITAPALYRHFRNKQDLLLQVVTSTIDAIAERVAGSADLGAYLQASATRSLDRRGAATLWQREGRHLPEEHRAELRRRLAGIARDLGVLVRRESPDLGEADGELLAWCVLSVFGSVSGHRFSVPRKRFEQLLIGLAEAAVHCPLGQDSDRPAAPVPAAGVAAELAVSQRERLLHEAIRLFDERGFQSVSTDDIGEAADASGPSLYKHYPSKTDLLVAAVVRAGEQRRAGTNAALAKAATPQQGLDLLLRSYIDFARDHSHLIGLLISERDQLPEKQQREARQTQRDYIALWLHVLEQVRPGLDQAEAKIIVSAVLAVVDNAVRTASAGRRADLAERLAEIGSALLLPAA</sequence>
<feature type="domain" description="HTH tetR-type" evidence="3">
    <location>
        <begin position="15"/>
        <end position="75"/>
    </location>
</feature>
<feature type="DNA-binding region" description="H-T-H motif" evidence="2">
    <location>
        <begin position="235"/>
        <end position="254"/>
    </location>
</feature>
<dbReference type="InterPro" id="IPR023772">
    <property type="entry name" value="DNA-bd_HTH_TetR-type_CS"/>
</dbReference>
<dbReference type="InterPro" id="IPR036271">
    <property type="entry name" value="Tet_transcr_reg_TetR-rel_C_sf"/>
</dbReference>
<dbReference type="SUPFAM" id="SSF48498">
    <property type="entry name" value="Tetracyclin repressor-like, C-terminal domain"/>
    <property type="match status" value="1"/>
</dbReference>
<gene>
    <name evidence="4" type="ORF">GCM10009759_70090</name>
</gene>
<dbReference type="PRINTS" id="PR00455">
    <property type="entry name" value="HTHTETR"/>
</dbReference>
<dbReference type="Gene3D" id="1.10.357.10">
    <property type="entry name" value="Tetracycline Repressor, domain 2"/>
    <property type="match status" value="2"/>
</dbReference>
<evidence type="ECO:0000313" key="5">
    <source>
        <dbReference type="Proteomes" id="UP001500897"/>
    </source>
</evidence>